<reference evidence="1 2" key="1">
    <citation type="submission" date="2020-08" db="EMBL/GenBank/DDBJ databases">
        <title>Genome sequencing of Purple Non-Sulfur Bacteria from various extreme environments.</title>
        <authorList>
            <person name="Mayer M."/>
        </authorList>
    </citation>
    <scope>NUCLEOTIDE SEQUENCE [LARGE SCALE GENOMIC DNA]</scope>
    <source>
        <strain evidence="1 2">JA131</strain>
    </source>
</reference>
<keyword evidence="2" id="KW-1185">Reference proteome</keyword>
<protein>
    <recommendedName>
        <fullName evidence="3">Polysaccharide deacetylase</fullName>
    </recommendedName>
</protein>
<gene>
    <name evidence="1" type="ORF">GGD89_001972</name>
</gene>
<dbReference type="Proteomes" id="UP000554286">
    <property type="component" value="Unassembled WGS sequence"/>
</dbReference>
<evidence type="ECO:0008006" key="3">
    <source>
        <dbReference type="Google" id="ProtNLM"/>
    </source>
</evidence>
<dbReference type="EMBL" id="JACIGK010000012">
    <property type="protein sequence ID" value="MBB4266341.1"/>
    <property type="molecule type" value="Genomic_DNA"/>
</dbReference>
<dbReference type="SUPFAM" id="SSF88713">
    <property type="entry name" value="Glycoside hydrolase/deacetylase"/>
    <property type="match status" value="1"/>
</dbReference>
<dbReference type="RefSeq" id="WP_184044604.1">
    <property type="nucleotide sequence ID" value="NZ_JACIGK010000012.1"/>
</dbReference>
<evidence type="ECO:0000313" key="2">
    <source>
        <dbReference type="Proteomes" id="UP000554286"/>
    </source>
</evidence>
<sequence>MMAPWDVLETELAAWHRSGRRVTLWWRDDDAVAVTPALEHLAALSGTHAAPVTLAVIPAFAKPELASFVATRPMLSVAQHGHTHHNHALPGAPASEFPTARSMEDRLADLGAGWHRLTAVFGDHRPVPMLVAPYNKVGDDLPEALPTVGLSALSVHGPREQWGPAWGTAPVAVVNTHVDLLRWRPDAQFIGAHKTIHRLVAALQARRLGRDTNDLPRDPDEPLGLLTHHLVHTDDLWAFLAELLPRLTHPAVRWCDVRTLIQEAGAP</sequence>
<organism evidence="1 2">
    <name type="scientific">Roseospira visakhapatnamensis</name>
    <dbReference type="NCBI Taxonomy" id="390880"/>
    <lineage>
        <taxon>Bacteria</taxon>
        <taxon>Pseudomonadati</taxon>
        <taxon>Pseudomonadota</taxon>
        <taxon>Alphaproteobacteria</taxon>
        <taxon>Rhodospirillales</taxon>
        <taxon>Rhodospirillaceae</taxon>
        <taxon>Roseospira</taxon>
    </lineage>
</organism>
<accession>A0A7W6RE22</accession>
<dbReference type="InterPro" id="IPR011330">
    <property type="entry name" value="Glyco_hydro/deAcase_b/a-brl"/>
</dbReference>
<dbReference type="AlphaFoldDB" id="A0A7W6RE22"/>
<dbReference type="InterPro" id="IPR049591">
    <property type="entry name" value="CE4_u4-like"/>
</dbReference>
<comment type="caution">
    <text evidence="1">The sequence shown here is derived from an EMBL/GenBank/DDBJ whole genome shotgun (WGS) entry which is preliminary data.</text>
</comment>
<name>A0A7W6RE22_9PROT</name>
<dbReference type="GO" id="GO:0005975">
    <property type="term" value="P:carbohydrate metabolic process"/>
    <property type="evidence" value="ECO:0007669"/>
    <property type="project" value="InterPro"/>
</dbReference>
<dbReference type="CDD" id="cd10928">
    <property type="entry name" value="CE4_u4"/>
    <property type="match status" value="1"/>
</dbReference>
<evidence type="ECO:0000313" key="1">
    <source>
        <dbReference type="EMBL" id="MBB4266341.1"/>
    </source>
</evidence>
<proteinExistence type="predicted"/>